<dbReference type="EMBL" id="CP147407">
    <property type="protein sequence ID" value="WXB98762.1"/>
    <property type="molecule type" value="Genomic_DNA"/>
</dbReference>
<evidence type="ECO:0000256" key="4">
    <source>
        <dbReference type="ARBA" id="ARBA00022795"/>
    </source>
</evidence>
<protein>
    <recommendedName>
        <fullName evidence="7">Flagellar assembly protein FliH</fullName>
    </recommendedName>
</protein>
<keyword evidence="4" id="KW-1005">Bacterial flagellum biogenesis</keyword>
<dbReference type="InterPro" id="IPR018035">
    <property type="entry name" value="Flagellar_FliH/T3SS_HrpE"/>
</dbReference>
<evidence type="ECO:0000256" key="7">
    <source>
        <dbReference type="NCBIfam" id="TIGR03825"/>
    </source>
</evidence>
<name>A0ABZ2NMR1_9BACI</name>
<keyword evidence="10" id="KW-0282">Flagellum</keyword>
<keyword evidence="3" id="KW-0813">Transport</keyword>
<proteinExistence type="inferred from homology"/>
<evidence type="ECO:0000256" key="3">
    <source>
        <dbReference type="ARBA" id="ARBA00022448"/>
    </source>
</evidence>
<organism evidence="10 11">
    <name type="scientific">Metabacillus sediminis</name>
    <dbReference type="NCBI Taxonomy" id="3117746"/>
    <lineage>
        <taxon>Bacteria</taxon>
        <taxon>Bacillati</taxon>
        <taxon>Bacillota</taxon>
        <taxon>Bacilli</taxon>
        <taxon>Bacillales</taxon>
        <taxon>Bacillaceae</taxon>
        <taxon>Metabacillus</taxon>
    </lineage>
</organism>
<dbReference type="PANTHER" id="PTHR34982">
    <property type="entry name" value="YOP PROTEINS TRANSLOCATION PROTEIN L"/>
    <property type="match status" value="1"/>
</dbReference>
<feature type="coiled-coil region" evidence="8">
    <location>
        <begin position="52"/>
        <end position="83"/>
    </location>
</feature>
<dbReference type="PANTHER" id="PTHR34982:SF1">
    <property type="entry name" value="FLAGELLAR ASSEMBLY PROTEIN FLIH"/>
    <property type="match status" value="1"/>
</dbReference>
<accession>A0ABZ2NMR1</accession>
<dbReference type="RefSeq" id="WP_338781924.1">
    <property type="nucleotide sequence ID" value="NZ_CP147407.1"/>
</dbReference>
<evidence type="ECO:0000256" key="6">
    <source>
        <dbReference type="ARBA" id="ARBA00023225"/>
    </source>
</evidence>
<evidence type="ECO:0000256" key="5">
    <source>
        <dbReference type="ARBA" id="ARBA00022927"/>
    </source>
</evidence>
<dbReference type="Pfam" id="PF02108">
    <property type="entry name" value="FliH"/>
    <property type="match status" value="1"/>
</dbReference>
<feature type="domain" description="Flagellar assembly protein FliH/Type III secretion system HrpE" evidence="9">
    <location>
        <begin position="106"/>
        <end position="235"/>
    </location>
</feature>
<evidence type="ECO:0000256" key="2">
    <source>
        <dbReference type="ARBA" id="ARBA00006602"/>
    </source>
</evidence>
<evidence type="ECO:0000313" key="11">
    <source>
        <dbReference type="Proteomes" id="UP001377337"/>
    </source>
</evidence>
<keyword evidence="10" id="KW-0969">Cilium</keyword>
<keyword evidence="8" id="KW-0175">Coiled coil</keyword>
<comment type="similarity">
    <text evidence="2">Belongs to the FliH family.</text>
</comment>
<sequence>MSKLIKSRFSSQQTDSAAIVPIMKMENPHLLQEEIEESEQIKRAKRLSEQIIRDARAEEESLLQSIEMAKQNWEHEKMALEEEARQSGYQEGLAYGREDGYQQVSQAIDQANQLVELSRADYLEKVESAEETIVALAVKMAEKIIGTYLNEQPDQMIDIVKQLLKEVKDYDEIKIFVHPERYEYVRSQKGELKQLLTNEQELFLYMDDGLSPFDCFVETSFGRIDASVDTQLKQLEKQLLERLGEAETS</sequence>
<gene>
    <name evidence="10" type="primary">fliH</name>
    <name evidence="10" type="ORF">WCV65_09895</name>
</gene>
<keyword evidence="10" id="KW-0966">Cell projection</keyword>
<dbReference type="Proteomes" id="UP001377337">
    <property type="component" value="Chromosome"/>
</dbReference>
<keyword evidence="6" id="KW-1006">Bacterial flagellum protein export</keyword>
<evidence type="ECO:0000259" key="9">
    <source>
        <dbReference type="Pfam" id="PF02108"/>
    </source>
</evidence>
<comment type="function">
    <text evidence="1">Needed for flagellar regrowth and assembly.</text>
</comment>
<dbReference type="InterPro" id="IPR022524">
    <property type="entry name" value="FliH_Bacilli"/>
</dbReference>
<keyword evidence="11" id="KW-1185">Reference proteome</keyword>
<reference evidence="10 11" key="1">
    <citation type="submission" date="2024-02" db="EMBL/GenBank/DDBJ databases">
        <title>Seven novel Bacillus-like species.</title>
        <authorList>
            <person name="Liu G."/>
        </authorList>
    </citation>
    <scope>NUCLEOTIDE SEQUENCE [LARGE SCALE GENOMIC DNA]</scope>
    <source>
        <strain evidence="10 11">FJAT-52054</strain>
    </source>
</reference>
<keyword evidence="5" id="KW-0653">Protein transport</keyword>
<evidence type="ECO:0000313" key="10">
    <source>
        <dbReference type="EMBL" id="WXB98762.1"/>
    </source>
</evidence>
<dbReference type="NCBIfam" id="TIGR03825">
    <property type="entry name" value="FliH_bacil"/>
    <property type="match status" value="1"/>
</dbReference>
<evidence type="ECO:0000256" key="8">
    <source>
        <dbReference type="SAM" id="Coils"/>
    </source>
</evidence>
<evidence type="ECO:0000256" key="1">
    <source>
        <dbReference type="ARBA" id="ARBA00003041"/>
    </source>
</evidence>
<dbReference type="InterPro" id="IPR051472">
    <property type="entry name" value="T3SS_Stator/FliH"/>
</dbReference>